<feature type="compositionally biased region" description="Polar residues" evidence="1">
    <location>
        <begin position="58"/>
        <end position="76"/>
    </location>
</feature>
<evidence type="ECO:0000313" key="2">
    <source>
        <dbReference type="EMBL" id="KAK9825548.1"/>
    </source>
</evidence>
<feature type="compositionally biased region" description="Basic and acidic residues" evidence="1">
    <location>
        <begin position="43"/>
        <end position="54"/>
    </location>
</feature>
<reference evidence="2 3" key="1">
    <citation type="journal article" date="2024" name="Nat. Commun.">
        <title>Phylogenomics reveals the evolutionary origins of lichenization in chlorophyte algae.</title>
        <authorList>
            <person name="Puginier C."/>
            <person name="Libourel C."/>
            <person name="Otte J."/>
            <person name="Skaloud P."/>
            <person name="Haon M."/>
            <person name="Grisel S."/>
            <person name="Petersen M."/>
            <person name="Berrin J.G."/>
            <person name="Delaux P.M."/>
            <person name="Dal Grande F."/>
            <person name="Keller J."/>
        </authorList>
    </citation>
    <scope>NUCLEOTIDE SEQUENCE [LARGE SCALE GENOMIC DNA]</scope>
    <source>
        <strain evidence="2 3">SAG 2145</strain>
    </source>
</reference>
<keyword evidence="3" id="KW-1185">Reference proteome</keyword>
<dbReference type="EMBL" id="JALJOS010000024">
    <property type="protein sequence ID" value="KAK9825548.1"/>
    <property type="molecule type" value="Genomic_DNA"/>
</dbReference>
<name>A0AAW1QW49_9CHLO</name>
<dbReference type="AlphaFoldDB" id="A0AAW1QW49"/>
<feature type="compositionally biased region" description="Polar residues" evidence="1">
    <location>
        <begin position="24"/>
        <end position="37"/>
    </location>
</feature>
<evidence type="ECO:0000313" key="3">
    <source>
        <dbReference type="Proteomes" id="UP001438707"/>
    </source>
</evidence>
<accession>A0AAW1QW49</accession>
<proteinExistence type="predicted"/>
<protein>
    <submittedName>
        <fullName evidence="2">Uncharacterized protein</fullName>
    </submittedName>
</protein>
<feature type="region of interest" description="Disordered" evidence="1">
    <location>
        <begin position="11"/>
        <end position="91"/>
    </location>
</feature>
<gene>
    <name evidence="2" type="ORF">WJX74_005498</name>
</gene>
<comment type="caution">
    <text evidence="2">The sequence shown here is derived from an EMBL/GenBank/DDBJ whole genome shotgun (WGS) entry which is preliminary data.</text>
</comment>
<dbReference type="Proteomes" id="UP001438707">
    <property type="component" value="Unassembled WGS sequence"/>
</dbReference>
<organism evidence="2 3">
    <name type="scientific">Apatococcus lobatus</name>
    <dbReference type="NCBI Taxonomy" id="904363"/>
    <lineage>
        <taxon>Eukaryota</taxon>
        <taxon>Viridiplantae</taxon>
        <taxon>Chlorophyta</taxon>
        <taxon>core chlorophytes</taxon>
        <taxon>Trebouxiophyceae</taxon>
        <taxon>Chlorellales</taxon>
        <taxon>Chlorellaceae</taxon>
        <taxon>Apatococcus</taxon>
    </lineage>
</organism>
<sequence>MAFSCSLPSRFTAQPFASRHPQACTPTRLEQSIQSRNRAAPARSEEQLFKRPDVPVDWNTSYDKQQKGPSSHTEQFSGKMETRPRSALEQASFATNQTLTRRMEDKPRVWGLGMLGLGDHIQRLSKINFGLSKATQNGQADLSKLMPASKA</sequence>
<evidence type="ECO:0000256" key="1">
    <source>
        <dbReference type="SAM" id="MobiDB-lite"/>
    </source>
</evidence>